<reference evidence="8" key="1">
    <citation type="submission" date="2023-03" db="EMBL/GenBank/DDBJ databases">
        <title>Emydomyces testavorans Genome Sequence.</title>
        <authorList>
            <person name="Hoyer L."/>
        </authorList>
    </citation>
    <scope>NUCLEOTIDE SEQUENCE</scope>
    <source>
        <strain evidence="8">16-2883</strain>
    </source>
</reference>
<evidence type="ECO:0000313" key="9">
    <source>
        <dbReference type="Proteomes" id="UP001219355"/>
    </source>
</evidence>
<dbReference type="AlphaFoldDB" id="A0AAF0IKU8"/>
<dbReference type="Pfam" id="PF20173">
    <property type="entry name" value="ZnF_RZ-type"/>
    <property type="match status" value="1"/>
</dbReference>
<evidence type="ECO:0000313" key="8">
    <source>
        <dbReference type="EMBL" id="WEW60086.1"/>
    </source>
</evidence>
<keyword evidence="2" id="KW-0963">Cytoplasm</keyword>
<dbReference type="Proteomes" id="UP001219355">
    <property type="component" value="Chromosome 3"/>
</dbReference>
<dbReference type="GO" id="GO:0004842">
    <property type="term" value="F:ubiquitin-protein transferase activity"/>
    <property type="evidence" value="ECO:0007669"/>
    <property type="project" value="InterPro"/>
</dbReference>
<dbReference type="PROSITE" id="PS51981">
    <property type="entry name" value="ZF_RZ"/>
    <property type="match status" value="1"/>
</dbReference>
<evidence type="ECO:0000256" key="5">
    <source>
        <dbReference type="ARBA" id="ARBA00022833"/>
    </source>
</evidence>
<comment type="subcellular location">
    <subcellularLocation>
        <location evidence="1">Cytoplasm</location>
    </subcellularLocation>
</comment>
<sequence>MGTAYEDLNLDENPCIVPPCGHIISVESLDAHQGMKGYYVFSEEPGKENMIVGMKPAEPLTESESKRCPVCRGPLNDIQRYVRILKRRWIDEATKKFIAWAHSNFLPLADEIMQVETKLRNSQENEETNAAAEALSLELRGPNNEQINKITKLVRLDRRYQEILRLRRKVWQFLAKVDESEQPFQRIHALVEDVRKQRGIATDLKGDPTLLQVRHRLMTTLLLFRCDYAIICQFLNVSVREAGSWVVTVDFSINRKYCEKLVAESQQRTQPAIAVEGHIFWARFAALECGGKEGYEELSTQARDHLRLARNICEQFPGQTGGLVTEVEDVTKMLQESTFYLPVSNEERAEVYAAMALELRGTGHWYYCANGHPFTIGECGMPMEEAMCPQCGSLVGGRQHEIVPGVTQARDLDDQFAR</sequence>
<evidence type="ECO:0000256" key="4">
    <source>
        <dbReference type="ARBA" id="ARBA00022771"/>
    </source>
</evidence>
<evidence type="ECO:0000256" key="2">
    <source>
        <dbReference type="ARBA" id="ARBA00022490"/>
    </source>
</evidence>
<dbReference type="EMBL" id="CP120629">
    <property type="protein sequence ID" value="WEW60086.1"/>
    <property type="molecule type" value="Genomic_DNA"/>
</dbReference>
<dbReference type="GO" id="GO:0008270">
    <property type="term" value="F:zinc ion binding"/>
    <property type="evidence" value="ECO:0007669"/>
    <property type="project" value="UniProtKB-KW"/>
</dbReference>
<dbReference type="GO" id="GO:0002376">
    <property type="term" value="P:immune system process"/>
    <property type="evidence" value="ECO:0007669"/>
    <property type="project" value="UniProtKB-KW"/>
</dbReference>
<dbReference type="GO" id="GO:0005737">
    <property type="term" value="C:cytoplasm"/>
    <property type="evidence" value="ECO:0007669"/>
    <property type="project" value="UniProtKB-SubCell"/>
</dbReference>
<dbReference type="PANTHER" id="PTHR22605">
    <property type="entry name" value="RZ-TYPE DOMAIN-CONTAINING PROTEIN"/>
    <property type="match status" value="1"/>
</dbReference>
<feature type="domain" description="RZ-type" evidence="7">
    <location>
        <begin position="343"/>
        <end position="418"/>
    </location>
</feature>
<evidence type="ECO:0000256" key="6">
    <source>
        <dbReference type="ARBA" id="ARBA00022859"/>
    </source>
</evidence>
<gene>
    <name evidence="8" type="ORF">PRK78_005570</name>
</gene>
<dbReference type="InterPro" id="IPR046439">
    <property type="entry name" value="ZF_RZ_dom"/>
</dbReference>
<dbReference type="InterPro" id="IPR031248">
    <property type="entry name" value="RNF213"/>
</dbReference>
<keyword evidence="3" id="KW-0479">Metal-binding</keyword>
<accession>A0AAF0IKU8</accession>
<protein>
    <recommendedName>
        <fullName evidence="7">RZ-type domain-containing protein</fullName>
    </recommendedName>
</protein>
<evidence type="ECO:0000259" key="7">
    <source>
        <dbReference type="PROSITE" id="PS51981"/>
    </source>
</evidence>
<keyword evidence="4" id="KW-0863">Zinc-finger</keyword>
<dbReference type="PANTHER" id="PTHR22605:SF16">
    <property type="entry name" value="E3 UBIQUITIN-PROTEIN LIGASE RNF213"/>
    <property type="match status" value="1"/>
</dbReference>
<evidence type="ECO:0000256" key="3">
    <source>
        <dbReference type="ARBA" id="ARBA00022723"/>
    </source>
</evidence>
<name>A0AAF0IKU8_9EURO</name>
<keyword evidence="9" id="KW-1185">Reference proteome</keyword>
<keyword evidence="6" id="KW-0391">Immunity</keyword>
<proteinExistence type="predicted"/>
<dbReference type="GO" id="GO:0016887">
    <property type="term" value="F:ATP hydrolysis activity"/>
    <property type="evidence" value="ECO:0007669"/>
    <property type="project" value="InterPro"/>
</dbReference>
<evidence type="ECO:0000256" key="1">
    <source>
        <dbReference type="ARBA" id="ARBA00004496"/>
    </source>
</evidence>
<organism evidence="8 9">
    <name type="scientific">Emydomyces testavorans</name>
    <dbReference type="NCBI Taxonomy" id="2070801"/>
    <lineage>
        <taxon>Eukaryota</taxon>
        <taxon>Fungi</taxon>
        <taxon>Dikarya</taxon>
        <taxon>Ascomycota</taxon>
        <taxon>Pezizomycotina</taxon>
        <taxon>Eurotiomycetes</taxon>
        <taxon>Eurotiomycetidae</taxon>
        <taxon>Onygenales</taxon>
        <taxon>Nannizziopsiaceae</taxon>
        <taxon>Emydomyces</taxon>
    </lineage>
</organism>
<keyword evidence="5" id="KW-0862">Zinc</keyword>